<organism evidence="12 13">
    <name type="scientific">Piromyces finnis</name>
    <dbReference type="NCBI Taxonomy" id="1754191"/>
    <lineage>
        <taxon>Eukaryota</taxon>
        <taxon>Fungi</taxon>
        <taxon>Fungi incertae sedis</taxon>
        <taxon>Chytridiomycota</taxon>
        <taxon>Chytridiomycota incertae sedis</taxon>
        <taxon>Neocallimastigomycetes</taxon>
        <taxon>Neocallimastigales</taxon>
        <taxon>Neocallimastigaceae</taxon>
        <taxon>Piromyces</taxon>
    </lineage>
</organism>
<evidence type="ECO:0000256" key="2">
    <source>
        <dbReference type="ARBA" id="ARBA00008066"/>
    </source>
</evidence>
<keyword evidence="5 10" id="KW-0812">Transmembrane</keyword>
<keyword evidence="8 10" id="KW-0472">Membrane</keyword>
<dbReference type="Pfam" id="PF01490">
    <property type="entry name" value="Aa_trans"/>
    <property type="match status" value="1"/>
</dbReference>
<evidence type="ECO:0000256" key="6">
    <source>
        <dbReference type="ARBA" id="ARBA00022970"/>
    </source>
</evidence>
<dbReference type="GO" id="GO:0000329">
    <property type="term" value="C:fungal-type vacuole membrane"/>
    <property type="evidence" value="ECO:0007669"/>
    <property type="project" value="TreeGrafter"/>
</dbReference>
<evidence type="ECO:0000256" key="3">
    <source>
        <dbReference type="ARBA" id="ARBA00022448"/>
    </source>
</evidence>
<evidence type="ECO:0000256" key="5">
    <source>
        <dbReference type="ARBA" id="ARBA00022692"/>
    </source>
</evidence>
<feature type="transmembrane region" description="Helical" evidence="10">
    <location>
        <begin position="206"/>
        <end position="224"/>
    </location>
</feature>
<protein>
    <recommendedName>
        <fullName evidence="11">Amino acid transporter transmembrane domain-containing protein</fullName>
    </recommendedName>
</protein>
<keyword evidence="3" id="KW-0813">Transport</keyword>
<feature type="transmembrane region" description="Helical" evidence="10">
    <location>
        <begin position="86"/>
        <end position="110"/>
    </location>
</feature>
<keyword evidence="7 10" id="KW-1133">Transmembrane helix</keyword>
<feature type="transmembrane region" description="Helical" evidence="10">
    <location>
        <begin position="61"/>
        <end position="80"/>
    </location>
</feature>
<evidence type="ECO:0000259" key="11">
    <source>
        <dbReference type="Pfam" id="PF01490"/>
    </source>
</evidence>
<reference evidence="12 13" key="2">
    <citation type="submission" date="2016-08" db="EMBL/GenBank/DDBJ databases">
        <title>Pervasive Adenine N6-methylation of Active Genes in Fungi.</title>
        <authorList>
            <consortium name="DOE Joint Genome Institute"/>
            <person name="Mondo S.J."/>
            <person name="Dannebaum R.O."/>
            <person name="Kuo R.C."/>
            <person name="Labutti K."/>
            <person name="Haridas S."/>
            <person name="Kuo A."/>
            <person name="Salamov A."/>
            <person name="Ahrendt S.R."/>
            <person name="Lipzen A."/>
            <person name="Sullivan W."/>
            <person name="Andreopoulos W.B."/>
            <person name="Clum A."/>
            <person name="Lindquist E."/>
            <person name="Daum C."/>
            <person name="Ramamoorthy G.K."/>
            <person name="Gryganskyi A."/>
            <person name="Culley D."/>
            <person name="Magnuson J.K."/>
            <person name="James T.Y."/>
            <person name="O'Malley M.A."/>
            <person name="Stajich J.E."/>
            <person name="Spatafora J.W."/>
            <person name="Visel A."/>
            <person name="Grigoriev I.V."/>
        </authorList>
    </citation>
    <scope>NUCLEOTIDE SEQUENCE [LARGE SCALE GENOMIC DNA]</scope>
    <source>
        <strain evidence="13">finn</strain>
    </source>
</reference>
<feature type="transmembrane region" description="Helical" evidence="10">
    <location>
        <begin position="131"/>
        <end position="154"/>
    </location>
</feature>
<evidence type="ECO:0000313" key="12">
    <source>
        <dbReference type="EMBL" id="ORX57199.1"/>
    </source>
</evidence>
<comment type="similarity">
    <text evidence="2">Belongs to the amino acid/polyamine transporter 2 family.</text>
</comment>
<dbReference type="Proteomes" id="UP000193719">
    <property type="component" value="Unassembled WGS sequence"/>
</dbReference>
<evidence type="ECO:0000313" key="13">
    <source>
        <dbReference type="Proteomes" id="UP000193719"/>
    </source>
</evidence>
<dbReference type="PANTHER" id="PTHR22950">
    <property type="entry name" value="AMINO ACID TRANSPORTER"/>
    <property type="match status" value="1"/>
</dbReference>
<feature type="region of interest" description="Disordered" evidence="9">
    <location>
        <begin position="397"/>
        <end position="418"/>
    </location>
</feature>
<dbReference type="GO" id="GO:0015189">
    <property type="term" value="F:L-lysine transmembrane transporter activity"/>
    <property type="evidence" value="ECO:0007669"/>
    <property type="project" value="TreeGrafter"/>
</dbReference>
<feature type="transmembrane region" description="Helical" evidence="10">
    <location>
        <begin position="349"/>
        <end position="367"/>
    </location>
</feature>
<evidence type="ECO:0000256" key="7">
    <source>
        <dbReference type="ARBA" id="ARBA00022989"/>
    </source>
</evidence>
<dbReference type="GO" id="GO:0005302">
    <property type="term" value="F:L-tyrosine transmembrane transporter activity"/>
    <property type="evidence" value="ECO:0007669"/>
    <property type="project" value="TreeGrafter"/>
</dbReference>
<evidence type="ECO:0000256" key="8">
    <source>
        <dbReference type="ARBA" id="ARBA00023136"/>
    </source>
</evidence>
<keyword evidence="6" id="KW-0029">Amino-acid transport</keyword>
<evidence type="ECO:0000256" key="4">
    <source>
        <dbReference type="ARBA" id="ARBA00022554"/>
    </source>
</evidence>
<feature type="compositionally biased region" description="Polar residues" evidence="9">
    <location>
        <begin position="1"/>
        <end position="10"/>
    </location>
</feature>
<feature type="transmembrane region" description="Helical" evidence="10">
    <location>
        <begin position="309"/>
        <end position="329"/>
    </location>
</feature>
<comment type="caution">
    <text evidence="12">The sequence shown here is derived from an EMBL/GenBank/DDBJ whole genome shotgun (WGS) entry which is preliminary data.</text>
</comment>
<feature type="domain" description="Amino acid transporter transmembrane" evidence="11">
    <location>
        <begin position="54"/>
        <end position="600"/>
    </location>
</feature>
<feature type="transmembrane region" description="Helical" evidence="10">
    <location>
        <begin position="539"/>
        <end position="566"/>
    </location>
</feature>
<dbReference type="InterPro" id="IPR013057">
    <property type="entry name" value="AA_transpt_TM"/>
</dbReference>
<dbReference type="GO" id="GO:0005313">
    <property type="term" value="F:L-glutamate transmembrane transporter activity"/>
    <property type="evidence" value="ECO:0007669"/>
    <property type="project" value="TreeGrafter"/>
</dbReference>
<dbReference type="GO" id="GO:0061459">
    <property type="term" value="F:L-arginine transmembrane transporter activity"/>
    <property type="evidence" value="ECO:0007669"/>
    <property type="project" value="TreeGrafter"/>
</dbReference>
<keyword evidence="13" id="KW-1185">Reference proteome</keyword>
<name>A0A1Y1VJ50_9FUNG</name>
<evidence type="ECO:0000256" key="10">
    <source>
        <dbReference type="SAM" id="Phobius"/>
    </source>
</evidence>
<sequence>MSNYQTFDSVNKNSQNSQLPNSLSNSNLDNNIQRDRSSSITSLEDVIINDPGYNGSTFSSVLTLCNTIFGAGMLTIPYAISVIGLINGIIAIVVFGCSSLFTLCLLVSCAKAVGGRNVSFFSISACTYPKISIVFDLAVGIKCFGVSISYLVIIGDLLPKVTLGLFPNIPKDSVTLTSLFWITMSMLIVVPLSFQKSLSSLKYASTISLISVSYIAILVAYFFFSGSRPMKNVDNDIIPLMFSSNSTDNSQYNALNDIAYFKWSLNFFRVLPIFVFAYTCHQNILTVFNEMKITSRRRDNRQKKAAVSSIVSIIIAISVYLTIGITGYLTFGSKTKSNIISMYPPSNKLVLTAQLLLALMVCTCFALQCHPARKSFGNVINYLRTIKKRSGYEPLLQTEGSPIKEDNNDDNNDENKPLLFKTKSQPLITAPLLIKKESQESLNFASSSVSTTETSIINSILREPKLEISKSLNDLDNILKNNKSYQYQNNSISISIPPAIVNTNSIETQSFELSNTLHNCITSIILILTYTIACSVKDLSTVLAVVGATGSTTICYILPGLLYYKIKKDERGDQKSTFIMKLALVISFAGILLMCNSLFFIFA</sequence>
<accession>A0A1Y1VJ50</accession>
<dbReference type="GO" id="GO:0015194">
    <property type="term" value="F:L-serine transmembrane transporter activity"/>
    <property type="evidence" value="ECO:0007669"/>
    <property type="project" value="TreeGrafter"/>
</dbReference>
<dbReference type="AlphaFoldDB" id="A0A1Y1VJ50"/>
<feature type="region of interest" description="Disordered" evidence="9">
    <location>
        <begin position="1"/>
        <end position="32"/>
    </location>
</feature>
<feature type="transmembrane region" description="Helical" evidence="10">
    <location>
        <begin position="174"/>
        <end position="194"/>
    </location>
</feature>
<feature type="compositionally biased region" description="Low complexity" evidence="9">
    <location>
        <begin position="11"/>
        <end position="31"/>
    </location>
</feature>
<dbReference type="PANTHER" id="PTHR22950:SF678">
    <property type="entry name" value="VACUOLAR AMINO ACID TRANSPORTER 5-RELATED"/>
    <property type="match status" value="1"/>
</dbReference>
<reference evidence="12 13" key="1">
    <citation type="submission" date="2016-08" db="EMBL/GenBank/DDBJ databases">
        <title>Genomes of anaerobic fungi encode conserved fungal cellulosomes for biomass hydrolysis.</title>
        <authorList>
            <consortium name="DOE Joint Genome Institute"/>
            <person name="Haitjema C.H."/>
            <person name="Gilmore S.P."/>
            <person name="Henske J.K."/>
            <person name="Solomon K.V."/>
            <person name="De Groot R."/>
            <person name="Kuo A."/>
            <person name="Mondo S.J."/>
            <person name="Salamov A.A."/>
            <person name="Labutti K."/>
            <person name="Zhao Z."/>
            <person name="Chiniquy J."/>
            <person name="Barry K."/>
            <person name="Brewer H.M."/>
            <person name="Purvine S.O."/>
            <person name="Wright A.T."/>
            <person name="Boxma B."/>
            <person name="Van Alen T."/>
            <person name="Hackstein J.H."/>
            <person name="Baker S.E."/>
            <person name="Grigoriev I.V."/>
            <person name="O'Malley M.A."/>
        </authorList>
    </citation>
    <scope>NUCLEOTIDE SEQUENCE [LARGE SCALE GENOMIC DNA]</scope>
    <source>
        <strain evidence="13">finn</strain>
    </source>
</reference>
<comment type="subcellular location">
    <subcellularLocation>
        <location evidence="1">Vacuole membrane</location>
        <topology evidence="1">Multi-pass membrane protein</topology>
    </subcellularLocation>
</comment>
<proteinExistence type="inferred from homology"/>
<feature type="non-terminal residue" evidence="12">
    <location>
        <position position="603"/>
    </location>
</feature>
<evidence type="ECO:0000256" key="1">
    <source>
        <dbReference type="ARBA" id="ARBA00004128"/>
    </source>
</evidence>
<feature type="transmembrane region" description="Helical" evidence="10">
    <location>
        <begin position="267"/>
        <end position="288"/>
    </location>
</feature>
<evidence type="ECO:0000256" key="9">
    <source>
        <dbReference type="SAM" id="MobiDB-lite"/>
    </source>
</evidence>
<feature type="transmembrane region" description="Helical" evidence="10">
    <location>
        <begin position="578"/>
        <end position="602"/>
    </location>
</feature>
<gene>
    <name evidence="12" type="ORF">BCR36DRAFT_319389</name>
</gene>
<dbReference type="EMBL" id="MCFH01000006">
    <property type="protein sequence ID" value="ORX57199.1"/>
    <property type="molecule type" value="Genomic_DNA"/>
</dbReference>
<dbReference type="OrthoDB" id="438545at2759"/>
<dbReference type="GO" id="GO:0005290">
    <property type="term" value="F:L-histidine transmembrane transporter activity"/>
    <property type="evidence" value="ECO:0007669"/>
    <property type="project" value="TreeGrafter"/>
</dbReference>
<keyword evidence="4" id="KW-0926">Vacuole</keyword>
<dbReference type="STRING" id="1754191.A0A1Y1VJ50"/>